<reference evidence="1 2" key="2">
    <citation type="journal article" date="2022" name="Mol. Ecol. Resour.">
        <title>The genomes of chicory, endive, great burdock and yacon provide insights into Asteraceae paleo-polyploidization history and plant inulin production.</title>
        <authorList>
            <person name="Fan W."/>
            <person name="Wang S."/>
            <person name="Wang H."/>
            <person name="Wang A."/>
            <person name="Jiang F."/>
            <person name="Liu H."/>
            <person name="Zhao H."/>
            <person name="Xu D."/>
            <person name="Zhang Y."/>
        </authorList>
    </citation>
    <scope>NUCLEOTIDE SEQUENCE [LARGE SCALE GENOMIC DNA]</scope>
    <source>
        <strain evidence="2">cv. Niubang</strain>
    </source>
</reference>
<dbReference type="Proteomes" id="UP001055879">
    <property type="component" value="Linkage Group LG16"/>
</dbReference>
<reference evidence="2" key="1">
    <citation type="journal article" date="2022" name="Mol. Ecol. Resour.">
        <title>The genomes of chicory, endive, great burdock and yacon provide insights into Asteraceae palaeo-polyploidization history and plant inulin production.</title>
        <authorList>
            <person name="Fan W."/>
            <person name="Wang S."/>
            <person name="Wang H."/>
            <person name="Wang A."/>
            <person name="Jiang F."/>
            <person name="Liu H."/>
            <person name="Zhao H."/>
            <person name="Xu D."/>
            <person name="Zhang Y."/>
        </authorList>
    </citation>
    <scope>NUCLEOTIDE SEQUENCE [LARGE SCALE GENOMIC DNA]</scope>
    <source>
        <strain evidence="2">cv. Niubang</strain>
    </source>
</reference>
<sequence>MADERGGEDIDEKILKVGGGGEIIDADEDVEGKDSSGDDVLIADQISTGEVRDGEDGATVIDIKAQAAPPNLPRFEYSWGETYTDIFNKVREERDRFFPEKSERVGSLDIRRDKNILDYFKVTPFNLHGDDNLKGIASYGGGGRTRRLSVENVANNDRRGGGEVVVERLDSKTAITVVGAGASKKPTGDEKGSVQRPRWWKKCWRAYL</sequence>
<organism evidence="1 2">
    <name type="scientific">Arctium lappa</name>
    <name type="common">Greater burdock</name>
    <name type="synonym">Lappa major</name>
    <dbReference type="NCBI Taxonomy" id="4217"/>
    <lineage>
        <taxon>Eukaryota</taxon>
        <taxon>Viridiplantae</taxon>
        <taxon>Streptophyta</taxon>
        <taxon>Embryophyta</taxon>
        <taxon>Tracheophyta</taxon>
        <taxon>Spermatophyta</taxon>
        <taxon>Magnoliopsida</taxon>
        <taxon>eudicotyledons</taxon>
        <taxon>Gunneridae</taxon>
        <taxon>Pentapetalae</taxon>
        <taxon>asterids</taxon>
        <taxon>campanulids</taxon>
        <taxon>Asterales</taxon>
        <taxon>Asteraceae</taxon>
        <taxon>Carduoideae</taxon>
        <taxon>Cardueae</taxon>
        <taxon>Arctiinae</taxon>
        <taxon>Arctium</taxon>
    </lineage>
</organism>
<name>A0ACB8XM57_ARCLA</name>
<evidence type="ECO:0000313" key="2">
    <source>
        <dbReference type="Proteomes" id="UP001055879"/>
    </source>
</evidence>
<gene>
    <name evidence="1" type="ORF">L6452_40724</name>
</gene>
<accession>A0ACB8XM57</accession>
<proteinExistence type="predicted"/>
<dbReference type="EMBL" id="CM042062">
    <property type="protein sequence ID" value="KAI3669488.1"/>
    <property type="molecule type" value="Genomic_DNA"/>
</dbReference>
<protein>
    <submittedName>
        <fullName evidence="1">Uncharacterized protein</fullName>
    </submittedName>
</protein>
<comment type="caution">
    <text evidence="1">The sequence shown here is derived from an EMBL/GenBank/DDBJ whole genome shotgun (WGS) entry which is preliminary data.</text>
</comment>
<keyword evidence="2" id="KW-1185">Reference proteome</keyword>
<evidence type="ECO:0000313" key="1">
    <source>
        <dbReference type="EMBL" id="KAI3669488.1"/>
    </source>
</evidence>